<name>A0A0Q0DXL1_PSEA0</name>
<evidence type="ECO:0000313" key="2">
    <source>
        <dbReference type="Proteomes" id="UP000050266"/>
    </source>
</evidence>
<dbReference type="Proteomes" id="UP000050266">
    <property type="component" value="Unassembled WGS sequence"/>
</dbReference>
<dbReference type="RefSeq" id="WP_057434325.1">
    <property type="nucleotide sequence ID" value="NZ_LJRQ01000436.1"/>
</dbReference>
<reference evidence="1 2" key="1">
    <citation type="submission" date="2015-09" db="EMBL/GenBank/DDBJ databases">
        <title>Genome announcement of multiple Pseudomonas syringae strains.</title>
        <authorList>
            <person name="Thakur S."/>
            <person name="Wang P.W."/>
            <person name="Gong Y."/>
            <person name="Weir B.S."/>
            <person name="Guttman D.S."/>
        </authorList>
    </citation>
    <scope>NUCLEOTIDE SEQUENCE [LARGE SCALE GENOMIC DNA]</scope>
    <source>
        <strain evidence="1 2">ICMP3962</strain>
    </source>
</reference>
<dbReference type="InterPro" id="IPR019226">
    <property type="entry name" value="DUF2158"/>
</dbReference>
<sequence>MADIEDLVSGEIKKGTNIQLNCGGPVMAVHSVEKNAGEPNGWVNCQWFAGKKLDSGRFPIESLDVVVLQPKGEA</sequence>
<dbReference type="EMBL" id="LJRQ01000436">
    <property type="protein sequence ID" value="KPZ05650.1"/>
    <property type="molecule type" value="Genomic_DNA"/>
</dbReference>
<dbReference type="AlphaFoldDB" id="A0A0Q0DXL1"/>
<dbReference type="PATRIC" id="fig|251720.4.peg.4355"/>
<evidence type="ECO:0000313" key="1">
    <source>
        <dbReference type="EMBL" id="KPZ05650.1"/>
    </source>
</evidence>
<comment type="caution">
    <text evidence="1">The sequence shown here is derived from an EMBL/GenBank/DDBJ whole genome shotgun (WGS) entry which is preliminary data.</text>
</comment>
<accession>A0A0Q0DXL1</accession>
<proteinExistence type="predicted"/>
<dbReference type="Pfam" id="PF09926">
    <property type="entry name" value="DUF2158"/>
    <property type="match status" value="1"/>
</dbReference>
<organism evidence="1 2">
    <name type="scientific">Pseudomonas amygdali pv. ulmi</name>
    <dbReference type="NCBI Taxonomy" id="251720"/>
    <lineage>
        <taxon>Bacteria</taxon>
        <taxon>Pseudomonadati</taxon>
        <taxon>Pseudomonadota</taxon>
        <taxon>Gammaproteobacteria</taxon>
        <taxon>Pseudomonadales</taxon>
        <taxon>Pseudomonadaceae</taxon>
        <taxon>Pseudomonas</taxon>
        <taxon>Pseudomonas amygdali</taxon>
    </lineage>
</organism>
<protein>
    <submittedName>
        <fullName evidence="1">Repeat protein</fullName>
    </submittedName>
</protein>
<gene>
    <name evidence="1" type="ORF">ALO41_03141</name>
</gene>